<keyword evidence="7" id="KW-1185">Reference proteome</keyword>
<dbReference type="SMART" id="SM00382">
    <property type="entry name" value="AAA"/>
    <property type="match status" value="1"/>
</dbReference>
<dbReference type="GO" id="GO:0005524">
    <property type="term" value="F:ATP binding"/>
    <property type="evidence" value="ECO:0007669"/>
    <property type="project" value="UniProtKB-KW"/>
</dbReference>
<evidence type="ECO:0000256" key="3">
    <source>
        <dbReference type="ARBA" id="ARBA00022840"/>
    </source>
</evidence>
<dbReference type="InterPro" id="IPR003593">
    <property type="entry name" value="AAA+_ATPase"/>
</dbReference>
<evidence type="ECO:0000313" key="6">
    <source>
        <dbReference type="EMBL" id="GIM80645.1"/>
    </source>
</evidence>
<dbReference type="GO" id="GO:0016887">
    <property type="term" value="F:ATP hydrolysis activity"/>
    <property type="evidence" value="ECO:0007669"/>
    <property type="project" value="InterPro"/>
</dbReference>
<evidence type="ECO:0000313" key="7">
    <source>
        <dbReference type="Proteomes" id="UP000681340"/>
    </source>
</evidence>
<evidence type="ECO:0000256" key="1">
    <source>
        <dbReference type="ARBA" id="ARBA00022448"/>
    </source>
</evidence>
<feature type="compositionally biased region" description="Pro residues" evidence="4">
    <location>
        <begin position="251"/>
        <end position="261"/>
    </location>
</feature>
<dbReference type="FunFam" id="3.40.50.300:FF:000134">
    <property type="entry name" value="Iron-enterobactin ABC transporter ATP-binding protein"/>
    <property type="match status" value="1"/>
</dbReference>
<dbReference type="PROSITE" id="PS50893">
    <property type="entry name" value="ABC_TRANSPORTER_2"/>
    <property type="match status" value="1"/>
</dbReference>
<gene>
    <name evidence="6" type="ORF">Aau02nite_91520</name>
</gene>
<dbReference type="PANTHER" id="PTHR42794:SF2">
    <property type="entry name" value="ABC TRANSPORTER ATP-BINDING PROTEIN"/>
    <property type="match status" value="1"/>
</dbReference>
<keyword evidence="2" id="KW-0547">Nucleotide-binding</keyword>
<dbReference type="RefSeq" id="WP_212994917.1">
    <property type="nucleotide sequence ID" value="NZ_BAABEA010000027.1"/>
</dbReference>
<dbReference type="Gene3D" id="3.40.50.300">
    <property type="entry name" value="P-loop containing nucleotide triphosphate hydrolases"/>
    <property type="match status" value="1"/>
</dbReference>
<dbReference type="Pfam" id="PF00005">
    <property type="entry name" value="ABC_tran"/>
    <property type="match status" value="1"/>
</dbReference>
<reference evidence="6" key="1">
    <citation type="submission" date="2021-03" db="EMBL/GenBank/DDBJ databases">
        <title>Whole genome shotgun sequence of Actinoplanes auranticolor NBRC 12245.</title>
        <authorList>
            <person name="Komaki H."/>
            <person name="Tamura T."/>
        </authorList>
    </citation>
    <scope>NUCLEOTIDE SEQUENCE</scope>
    <source>
        <strain evidence="6">NBRC 12245</strain>
    </source>
</reference>
<protein>
    <submittedName>
        <fullName evidence="6">ABC transporter ATP-binding protein</fullName>
    </submittedName>
</protein>
<evidence type="ECO:0000256" key="2">
    <source>
        <dbReference type="ARBA" id="ARBA00022741"/>
    </source>
</evidence>
<dbReference type="InterPro" id="IPR027417">
    <property type="entry name" value="P-loop_NTPase"/>
</dbReference>
<evidence type="ECO:0000256" key="4">
    <source>
        <dbReference type="SAM" id="MobiDB-lite"/>
    </source>
</evidence>
<proteinExistence type="predicted"/>
<dbReference type="InterPro" id="IPR017871">
    <property type="entry name" value="ABC_transporter-like_CS"/>
</dbReference>
<keyword evidence="3 6" id="KW-0067">ATP-binding</keyword>
<dbReference type="PROSITE" id="PS00211">
    <property type="entry name" value="ABC_TRANSPORTER_1"/>
    <property type="match status" value="1"/>
</dbReference>
<sequence>MLEISDVSWAVPAARILDAVTCTVPAGSLVGLLGPNGSGKTTLLRVVAGLVRPRTGQVSIGGETVADLPRAVAARRMAVLAQYAETDLDLTALEVVLLGRTPHRRSRWSDSDADHTAALAALDRVDLSGYAQRKWHTLSGGERQRVQLARALTQEPELLLLDEPTNHLDIGHQLQLLHLVRRAGITTLAALHDLNLAAMFCDTVVVLQAGRVVATGPPHAVLTARLLAEVYGVDARIDDHDGRPVISYRPPATPPPGTAGE</sequence>
<accession>A0A919SYF6</accession>
<dbReference type="CDD" id="cd03214">
    <property type="entry name" value="ABC_Iron-Siderophores_B12_Hemin"/>
    <property type="match status" value="1"/>
</dbReference>
<comment type="caution">
    <text evidence="6">The sequence shown here is derived from an EMBL/GenBank/DDBJ whole genome shotgun (WGS) entry which is preliminary data.</text>
</comment>
<dbReference type="AlphaFoldDB" id="A0A919SYF6"/>
<feature type="domain" description="ABC transporter" evidence="5">
    <location>
        <begin position="2"/>
        <end position="234"/>
    </location>
</feature>
<organism evidence="6 7">
    <name type="scientific">Actinoplanes auranticolor</name>
    <dbReference type="NCBI Taxonomy" id="47988"/>
    <lineage>
        <taxon>Bacteria</taxon>
        <taxon>Bacillati</taxon>
        <taxon>Actinomycetota</taxon>
        <taxon>Actinomycetes</taxon>
        <taxon>Micromonosporales</taxon>
        <taxon>Micromonosporaceae</taxon>
        <taxon>Actinoplanes</taxon>
    </lineage>
</organism>
<dbReference type="InterPro" id="IPR003439">
    <property type="entry name" value="ABC_transporter-like_ATP-bd"/>
</dbReference>
<dbReference type="Proteomes" id="UP000681340">
    <property type="component" value="Unassembled WGS sequence"/>
</dbReference>
<dbReference type="EMBL" id="BOQL01000102">
    <property type="protein sequence ID" value="GIM80645.1"/>
    <property type="molecule type" value="Genomic_DNA"/>
</dbReference>
<keyword evidence="1" id="KW-0813">Transport</keyword>
<dbReference type="PANTHER" id="PTHR42794">
    <property type="entry name" value="HEMIN IMPORT ATP-BINDING PROTEIN HMUV"/>
    <property type="match status" value="1"/>
</dbReference>
<dbReference type="SUPFAM" id="SSF52540">
    <property type="entry name" value="P-loop containing nucleoside triphosphate hydrolases"/>
    <property type="match status" value="1"/>
</dbReference>
<name>A0A919SYF6_9ACTN</name>
<evidence type="ECO:0000259" key="5">
    <source>
        <dbReference type="PROSITE" id="PS50893"/>
    </source>
</evidence>
<feature type="region of interest" description="Disordered" evidence="4">
    <location>
        <begin position="242"/>
        <end position="261"/>
    </location>
</feature>